<accession>A0A8B8HLG1</accession>
<dbReference type="OrthoDB" id="8191652at2759"/>
<gene>
    <name evidence="4" type="primary">LOC113393164</name>
</gene>
<protein>
    <submittedName>
        <fullName evidence="4">Uncharacterized protein LOC113393164</fullName>
    </submittedName>
</protein>
<feature type="transmembrane region" description="Helical" evidence="2">
    <location>
        <begin position="82"/>
        <end position="103"/>
    </location>
</feature>
<dbReference type="GO" id="GO:0012505">
    <property type="term" value="C:endomembrane system"/>
    <property type="evidence" value="ECO:0007669"/>
    <property type="project" value="UniProtKB-ARBA"/>
</dbReference>
<keyword evidence="2" id="KW-0472">Membrane</keyword>
<dbReference type="RefSeq" id="XP_026485683.2">
    <property type="nucleotide sequence ID" value="XM_026629898.2"/>
</dbReference>
<organism evidence="3 4">
    <name type="scientific">Vanessa tameamea</name>
    <name type="common">Kamehameha butterfly</name>
    <dbReference type="NCBI Taxonomy" id="334116"/>
    <lineage>
        <taxon>Eukaryota</taxon>
        <taxon>Metazoa</taxon>
        <taxon>Ecdysozoa</taxon>
        <taxon>Arthropoda</taxon>
        <taxon>Hexapoda</taxon>
        <taxon>Insecta</taxon>
        <taxon>Pterygota</taxon>
        <taxon>Neoptera</taxon>
        <taxon>Endopterygota</taxon>
        <taxon>Lepidoptera</taxon>
        <taxon>Glossata</taxon>
        <taxon>Ditrysia</taxon>
        <taxon>Papilionoidea</taxon>
        <taxon>Nymphalidae</taxon>
        <taxon>Nymphalinae</taxon>
        <taxon>Vanessa</taxon>
    </lineage>
</organism>
<dbReference type="PANTHER" id="PTHR10760">
    <property type="entry name" value="TORSIN"/>
    <property type="match status" value="1"/>
</dbReference>
<dbReference type="InterPro" id="IPR010448">
    <property type="entry name" value="Torsin"/>
</dbReference>
<dbReference type="OMA" id="SGCKGAY"/>
<reference evidence="4" key="1">
    <citation type="submission" date="2025-08" db="UniProtKB">
        <authorList>
            <consortium name="RefSeq"/>
        </authorList>
    </citation>
    <scope>IDENTIFICATION</scope>
    <source>
        <tissue evidence="4">Whole body</tissue>
    </source>
</reference>
<dbReference type="GO" id="GO:0016887">
    <property type="term" value="F:ATP hydrolysis activity"/>
    <property type="evidence" value="ECO:0007669"/>
    <property type="project" value="InterPro"/>
</dbReference>
<evidence type="ECO:0000256" key="2">
    <source>
        <dbReference type="SAM" id="Phobius"/>
    </source>
</evidence>
<evidence type="ECO:0000256" key="1">
    <source>
        <dbReference type="ARBA" id="ARBA00006235"/>
    </source>
</evidence>
<dbReference type="GeneID" id="113393164"/>
<keyword evidence="2" id="KW-1133">Transmembrane helix</keyword>
<dbReference type="Proteomes" id="UP001652626">
    <property type="component" value="Chromosome 6"/>
</dbReference>
<dbReference type="Gene3D" id="3.40.50.300">
    <property type="entry name" value="P-loop containing nucleotide triphosphate hydrolases"/>
    <property type="match status" value="1"/>
</dbReference>
<dbReference type="AlphaFoldDB" id="A0A8B8HLG1"/>
<dbReference type="GO" id="GO:0005737">
    <property type="term" value="C:cytoplasm"/>
    <property type="evidence" value="ECO:0007669"/>
    <property type="project" value="UniProtKB-ARBA"/>
</dbReference>
<proteinExistence type="inferred from homology"/>
<sequence>MDDNEVSYEPMDVDLSSNSISAMEISYVDRNFGHSPIIIKKEKDEDGIIDNEKYLNIKPLTINNLIENNKLILKRNSAYSKLIFKLVICVIVVLFSAVTYQIVYFRCNESFNMDLLRNRFVNKVHGQSAATSSLLKAIEGEMGNKIIILYGGTGVGKTYTVSLLLDNILNYGNTYHYTMPGFTQSSLDLMLGLIYCKSSVIVVDDLNKNDILTIEDHIKNLVNKSIKYSKRLTIILIYNCHSMGDRFHQRCDDKFLHDLKHSLATIEAHKYFIKFESLTEEHLRKCIESELTKKTLSESDIVEIMKNFNVTLDGCKGVYQKMKYLSII</sequence>
<comment type="similarity">
    <text evidence="1">Belongs to the ClpA/ClpB family. Torsin subfamily.</text>
</comment>
<keyword evidence="3" id="KW-1185">Reference proteome</keyword>
<evidence type="ECO:0000313" key="3">
    <source>
        <dbReference type="Proteomes" id="UP001652626"/>
    </source>
</evidence>
<evidence type="ECO:0000313" key="4">
    <source>
        <dbReference type="RefSeq" id="XP_026485683.2"/>
    </source>
</evidence>
<name>A0A8B8HLG1_VANTA</name>
<dbReference type="SUPFAM" id="SSF52540">
    <property type="entry name" value="P-loop containing nucleoside triphosphate hydrolases"/>
    <property type="match status" value="1"/>
</dbReference>
<dbReference type="InterPro" id="IPR027417">
    <property type="entry name" value="P-loop_NTPase"/>
</dbReference>
<keyword evidence="2" id="KW-0812">Transmembrane</keyword>
<dbReference type="GO" id="GO:0005524">
    <property type="term" value="F:ATP binding"/>
    <property type="evidence" value="ECO:0007669"/>
    <property type="project" value="InterPro"/>
</dbReference>
<dbReference type="PANTHER" id="PTHR10760:SF2">
    <property type="entry name" value="LD13476P-RELATED"/>
    <property type="match status" value="1"/>
</dbReference>